<dbReference type="EMBL" id="LT670817">
    <property type="protein sequence ID" value="SHH49345.1"/>
    <property type="molecule type" value="Genomic_DNA"/>
</dbReference>
<protein>
    <submittedName>
        <fullName evidence="2">Methyltransferase domain-containing protein</fullName>
    </submittedName>
</protein>
<keyword evidence="2" id="KW-0808">Transferase</keyword>
<dbReference type="AlphaFoldDB" id="A0A1M5TEU0"/>
<gene>
    <name evidence="2" type="ORF">SAMN05443248_4993</name>
</gene>
<dbReference type="OrthoDB" id="20930at2"/>
<dbReference type="Pfam" id="PF13649">
    <property type="entry name" value="Methyltransf_25"/>
    <property type="match status" value="1"/>
</dbReference>
<organism evidence="2 3">
    <name type="scientific">Bradyrhizobium erythrophlei</name>
    <dbReference type="NCBI Taxonomy" id="1437360"/>
    <lineage>
        <taxon>Bacteria</taxon>
        <taxon>Pseudomonadati</taxon>
        <taxon>Pseudomonadota</taxon>
        <taxon>Alphaproteobacteria</taxon>
        <taxon>Hyphomicrobiales</taxon>
        <taxon>Nitrobacteraceae</taxon>
        <taxon>Bradyrhizobium</taxon>
    </lineage>
</organism>
<dbReference type="Gene3D" id="3.40.50.150">
    <property type="entry name" value="Vaccinia Virus protein VP39"/>
    <property type="match status" value="1"/>
</dbReference>
<reference evidence="2 3" key="1">
    <citation type="submission" date="2016-11" db="EMBL/GenBank/DDBJ databases">
        <authorList>
            <person name="Jaros S."/>
            <person name="Januszkiewicz K."/>
            <person name="Wedrychowicz H."/>
        </authorList>
    </citation>
    <scope>NUCLEOTIDE SEQUENCE [LARGE SCALE GENOMIC DNA]</scope>
    <source>
        <strain evidence="2 3">GAS138</strain>
    </source>
</reference>
<dbReference type="SUPFAM" id="SSF53335">
    <property type="entry name" value="S-adenosyl-L-methionine-dependent methyltransferases"/>
    <property type="match status" value="1"/>
</dbReference>
<dbReference type="CDD" id="cd02440">
    <property type="entry name" value="AdoMet_MTases"/>
    <property type="match status" value="1"/>
</dbReference>
<dbReference type="RefSeq" id="WP_079603699.1">
    <property type="nucleotide sequence ID" value="NZ_LT670817.1"/>
</dbReference>
<proteinExistence type="predicted"/>
<evidence type="ECO:0000313" key="3">
    <source>
        <dbReference type="Proteomes" id="UP000189796"/>
    </source>
</evidence>
<accession>A0A1M5TEU0</accession>
<dbReference type="GO" id="GO:0008168">
    <property type="term" value="F:methyltransferase activity"/>
    <property type="evidence" value="ECO:0007669"/>
    <property type="project" value="UniProtKB-KW"/>
</dbReference>
<name>A0A1M5TEU0_9BRAD</name>
<dbReference type="InterPro" id="IPR041698">
    <property type="entry name" value="Methyltransf_25"/>
</dbReference>
<evidence type="ECO:0000313" key="2">
    <source>
        <dbReference type="EMBL" id="SHH49345.1"/>
    </source>
</evidence>
<dbReference type="GO" id="GO:0032259">
    <property type="term" value="P:methylation"/>
    <property type="evidence" value="ECO:0007669"/>
    <property type="project" value="UniProtKB-KW"/>
</dbReference>
<dbReference type="Proteomes" id="UP000189796">
    <property type="component" value="Chromosome I"/>
</dbReference>
<evidence type="ECO:0000259" key="1">
    <source>
        <dbReference type="Pfam" id="PF13649"/>
    </source>
</evidence>
<dbReference type="InterPro" id="IPR029063">
    <property type="entry name" value="SAM-dependent_MTases_sf"/>
</dbReference>
<keyword evidence="2" id="KW-0489">Methyltransferase</keyword>
<sequence>MQTTQEIFETIYREKLWGGRKLFWRRFYSGSGSADENVIGPYVAAVLPLISGKHVLDIGCGDFTIGSRLYKAAAHYIACDIARPLIEYNRKKFSVEFRVIDATEDDLPNADIVLIRQVLQHLSNAQVAKIAPKLCRYRCAIITEHIHNLPGFVPNLDIASGADHRGHIGSGIVLTAPPFNLKAQQEKTICEVETFDGIIRTTLFEF</sequence>
<feature type="domain" description="Methyltransferase" evidence="1">
    <location>
        <begin position="55"/>
        <end position="136"/>
    </location>
</feature>